<evidence type="ECO:0000313" key="2">
    <source>
        <dbReference type="EMBL" id="GFQ69149.1"/>
    </source>
</evidence>
<organism evidence="2 3">
    <name type="scientific">Trichonephila clavata</name>
    <name type="common">Joro spider</name>
    <name type="synonym">Nephila clavata</name>
    <dbReference type="NCBI Taxonomy" id="2740835"/>
    <lineage>
        <taxon>Eukaryota</taxon>
        <taxon>Metazoa</taxon>
        <taxon>Ecdysozoa</taxon>
        <taxon>Arthropoda</taxon>
        <taxon>Chelicerata</taxon>
        <taxon>Arachnida</taxon>
        <taxon>Araneae</taxon>
        <taxon>Araneomorphae</taxon>
        <taxon>Entelegynae</taxon>
        <taxon>Araneoidea</taxon>
        <taxon>Nephilidae</taxon>
        <taxon>Trichonephila</taxon>
    </lineage>
</organism>
<feature type="compositionally biased region" description="Low complexity" evidence="1">
    <location>
        <begin position="28"/>
        <end position="37"/>
    </location>
</feature>
<sequence length="72" mass="8190">MRLPSKSYNPENRRSRVESSKAESRKNSGAMSGSSSSYPLRNRVGNTERQAMLIRISPYLSRSRAESRRQGE</sequence>
<name>A0A8X6F4A3_TRICU</name>
<reference evidence="2" key="1">
    <citation type="submission" date="2020-07" db="EMBL/GenBank/DDBJ databases">
        <title>Multicomponent nature underlies the extraordinary mechanical properties of spider dragline silk.</title>
        <authorList>
            <person name="Kono N."/>
            <person name="Nakamura H."/>
            <person name="Mori M."/>
            <person name="Yoshida Y."/>
            <person name="Ohtoshi R."/>
            <person name="Malay A.D."/>
            <person name="Moran D.A.P."/>
            <person name="Tomita M."/>
            <person name="Numata K."/>
            <person name="Arakawa K."/>
        </authorList>
    </citation>
    <scope>NUCLEOTIDE SEQUENCE</scope>
</reference>
<dbReference type="EMBL" id="BMAO01020686">
    <property type="protein sequence ID" value="GFQ69149.1"/>
    <property type="molecule type" value="Genomic_DNA"/>
</dbReference>
<accession>A0A8X6F4A3</accession>
<evidence type="ECO:0000256" key="1">
    <source>
        <dbReference type="SAM" id="MobiDB-lite"/>
    </source>
</evidence>
<dbReference type="Proteomes" id="UP000887116">
    <property type="component" value="Unassembled WGS sequence"/>
</dbReference>
<feature type="compositionally biased region" description="Basic and acidic residues" evidence="1">
    <location>
        <begin position="63"/>
        <end position="72"/>
    </location>
</feature>
<feature type="region of interest" description="Disordered" evidence="1">
    <location>
        <begin position="1"/>
        <end position="72"/>
    </location>
</feature>
<protein>
    <submittedName>
        <fullName evidence="2">Uncharacterized protein</fullName>
    </submittedName>
</protein>
<feature type="compositionally biased region" description="Basic and acidic residues" evidence="1">
    <location>
        <begin position="11"/>
        <end position="26"/>
    </location>
</feature>
<dbReference type="AlphaFoldDB" id="A0A8X6F4A3"/>
<comment type="caution">
    <text evidence="2">The sequence shown here is derived from an EMBL/GenBank/DDBJ whole genome shotgun (WGS) entry which is preliminary data.</text>
</comment>
<keyword evidence="3" id="KW-1185">Reference proteome</keyword>
<proteinExistence type="predicted"/>
<evidence type="ECO:0000313" key="3">
    <source>
        <dbReference type="Proteomes" id="UP000887116"/>
    </source>
</evidence>
<gene>
    <name evidence="2" type="ORF">TNCT_73981</name>
</gene>
<feature type="compositionally biased region" description="Polar residues" evidence="1">
    <location>
        <begin position="1"/>
        <end position="10"/>
    </location>
</feature>